<dbReference type="PANTHER" id="PTHR13947">
    <property type="entry name" value="GNAT FAMILY N-ACETYLTRANSFERASE"/>
    <property type="match status" value="1"/>
</dbReference>
<gene>
    <name evidence="3" type="ORF">J0A68_14390</name>
</gene>
<dbReference type="InterPro" id="IPR050769">
    <property type="entry name" value="NAT_camello-type"/>
</dbReference>
<accession>A0ABS3C4U5</accession>
<dbReference type="PANTHER" id="PTHR13947:SF37">
    <property type="entry name" value="LD18367P"/>
    <property type="match status" value="1"/>
</dbReference>
<keyword evidence="1" id="KW-0808">Transferase</keyword>
<dbReference type="CDD" id="cd04301">
    <property type="entry name" value="NAT_SF"/>
    <property type="match status" value="1"/>
</dbReference>
<evidence type="ECO:0000256" key="1">
    <source>
        <dbReference type="ARBA" id="ARBA00022679"/>
    </source>
</evidence>
<evidence type="ECO:0000313" key="3">
    <source>
        <dbReference type="EMBL" id="MBN7812138.1"/>
    </source>
</evidence>
<dbReference type="PROSITE" id="PS51186">
    <property type="entry name" value="GNAT"/>
    <property type="match status" value="1"/>
</dbReference>
<keyword evidence="4" id="KW-1185">Reference proteome</keyword>
<feature type="domain" description="N-acetyltransferase" evidence="2">
    <location>
        <begin position="4"/>
        <end position="153"/>
    </location>
</feature>
<dbReference type="Gene3D" id="3.40.630.30">
    <property type="match status" value="1"/>
</dbReference>
<reference evidence="3 4" key="1">
    <citation type="submission" date="2021-03" db="EMBL/GenBank/DDBJ databases">
        <title>novel species isolated from a fishpond in China.</title>
        <authorList>
            <person name="Lu H."/>
            <person name="Cai Z."/>
        </authorList>
    </citation>
    <scope>NUCLEOTIDE SEQUENCE [LARGE SCALE GENOMIC DNA]</scope>
    <source>
        <strain evidence="3 4">H41</strain>
    </source>
</reference>
<dbReference type="Proteomes" id="UP000664317">
    <property type="component" value="Unassembled WGS sequence"/>
</dbReference>
<dbReference type="RefSeq" id="WP_206578919.1">
    <property type="nucleotide sequence ID" value="NZ_JAFKCT010000006.1"/>
</dbReference>
<dbReference type="SUPFAM" id="SSF55729">
    <property type="entry name" value="Acyl-CoA N-acyltransferases (Nat)"/>
    <property type="match status" value="1"/>
</dbReference>
<sequence>MSTLKIVSYTPELKPYFASINKAWVSRYFSLEPFDIAQLDSPEETILDKGGVILFAVLGEEVVGTVGLMPMEGNACEMIKMGVDPAAQGRGVGMALGQALIAQARQMGFAEMVLYSNSILDSALRLYEKMGFARVEMDCGAYERCNVKMERKL</sequence>
<evidence type="ECO:0000313" key="4">
    <source>
        <dbReference type="Proteomes" id="UP000664317"/>
    </source>
</evidence>
<dbReference type="Pfam" id="PF00583">
    <property type="entry name" value="Acetyltransf_1"/>
    <property type="match status" value="1"/>
</dbReference>
<proteinExistence type="predicted"/>
<dbReference type="InterPro" id="IPR016181">
    <property type="entry name" value="Acyl_CoA_acyltransferase"/>
</dbReference>
<protein>
    <submittedName>
        <fullName evidence="3">GNAT family N-acetyltransferase</fullName>
    </submittedName>
</protein>
<organism evidence="3 4">
    <name type="scientific">Algoriphagus oliviformis</name>
    <dbReference type="NCBI Taxonomy" id="2811231"/>
    <lineage>
        <taxon>Bacteria</taxon>
        <taxon>Pseudomonadati</taxon>
        <taxon>Bacteroidota</taxon>
        <taxon>Cytophagia</taxon>
        <taxon>Cytophagales</taxon>
        <taxon>Cyclobacteriaceae</taxon>
        <taxon>Algoriphagus</taxon>
    </lineage>
</organism>
<comment type="caution">
    <text evidence="3">The sequence shown here is derived from an EMBL/GenBank/DDBJ whole genome shotgun (WGS) entry which is preliminary data.</text>
</comment>
<evidence type="ECO:0000259" key="2">
    <source>
        <dbReference type="PROSITE" id="PS51186"/>
    </source>
</evidence>
<dbReference type="InterPro" id="IPR000182">
    <property type="entry name" value="GNAT_dom"/>
</dbReference>
<name>A0ABS3C4U5_9BACT</name>
<dbReference type="EMBL" id="JAFKCT010000006">
    <property type="protein sequence ID" value="MBN7812138.1"/>
    <property type="molecule type" value="Genomic_DNA"/>
</dbReference>